<dbReference type="Gene3D" id="3.30.70.1430">
    <property type="entry name" value="Multidrug efflux transporter AcrB pore domain"/>
    <property type="match status" value="2"/>
</dbReference>
<evidence type="ECO:0000256" key="7">
    <source>
        <dbReference type="ARBA" id="ARBA00023136"/>
    </source>
</evidence>
<feature type="transmembrane region" description="Helical" evidence="8">
    <location>
        <begin position="441"/>
        <end position="461"/>
    </location>
</feature>
<dbReference type="InterPro" id="IPR004763">
    <property type="entry name" value="CusA-like"/>
</dbReference>
<dbReference type="GO" id="GO:0005886">
    <property type="term" value="C:plasma membrane"/>
    <property type="evidence" value="ECO:0007669"/>
    <property type="project" value="UniProtKB-SubCell"/>
</dbReference>
<comment type="subcellular location">
    <subcellularLocation>
        <location evidence="1">Cell membrane</location>
        <topology evidence="1">Multi-pass membrane protein</topology>
    </subcellularLocation>
</comment>
<accession>A0A1E3X8G9</accession>
<evidence type="ECO:0000256" key="8">
    <source>
        <dbReference type="SAM" id="Phobius"/>
    </source>
</evidence>
<comment type="similarity">
    <text evidence="2">Belongs to the resistance-nodulation-cell division (RND) (TC 2.A.6) family.</text>
</comment>
<dbReference type="PATRIC" id="fig|1872076.5.peg.3542"/>
<evidence type="ECO:0000313" key="9">
    <source>
        <dbReference type="EMBL" id="ODS31879.1"/>
    </source>
</evidence>
<dbReference type="SUPFAM" id="SSF82693">
    <property type="entry name" value="Multidrug efflux transporter AcrB pore domain, PN1, PN2, PC1 and PC2 subdomains"/>
    <property type="match status" value="3"/>
</dbReference>
<evidence type="ECO:0000256" key="2">
    <source>
        <dbReference type="ARBA" id="ARBA00010942"/>
    </source>
</evidence>
<keyword evidence="7 8" id="KW-0472">Membrane</keyword>
<dbReference type="InterPro" id="IPR027463">
    <property type="entry name" value="AcrB_DN_DC_subdom"/>
</dbReference>
<name>A0A1E3X8G9_9BACT</name>
<feature type="transmembrane region" description="Helical" evidence="8">
    <location>
        <begin position="960"/>
        <end position="979"/>
    </location>
</feature>
<dbReference type="GO" id="GO:0042910">
    <property type="term" value="F:xenobiotic transmembrane transporter activity"/>
    <property type="evidence" value="ECO:0007669"/>
    <property type="project" value="TreeGrafter"/>
</dbReference>
<evidence type="ECO:0000256" key="4">
    <source>
        <dbReference type="ARBA" id="ARBA00022475"/>
    </source>
</evidence>
<evidence type="ECO:0000313" key="10">
    <source>
        <dbReference type="Proteomes" id="UP000094056"/>
    </source>
</evidence>
<dbReference type="EMBL" id="MAYW01000089">
    <property type="protein sequence ID" value="ODS31879.1"/>
    <property type="molecule type" value="Genomic_DNA"/>
</dbReference>
<evidence type="ECO:0000256" key="6">
    <source>
        <dbReference type="ARBA" id="ARBA00022989"/>
    </source>
</evidence>
<feature type="transmembrane region" description="Helical" evidence="8">
    <location>
        <begin position="336"/>
        <end position="355"/>
    </location>
</feature>
<evidence type="ECO:0000256" key="3">
    <source>
        <dbReference type="ARBA" id="ARBA00022448"/>
    </source>
</evidence>
<feature type="transmembrane region" description="Helical" evidence="8">
    <location>
        <begin position="473"/>
        <end position="496"/>
    </location>
</feature>
<dbReference type="NCBIfam" id="TIGR00914">
    <property type="entry name" value="2A0601"/>
    <property type="match status" value="1"/>
</dbReference>
<proteinExistence type="inferred from homology"/>
<sequence length="1024" mass="112605">MIERIVDFSVRFRFLVITLTVLLIGAGVYMTLRLPVDAVPDVTNIQVQINTDTPGLGAVEVEKLITFPIETSMMGLPDIDEIRSLSKTALSQVTVVFKDWVDIYFARRLVMERLQVAKEQIPKGLGTPIMGPISTGLGEIYQYVVEGEGYSPLELRTIQDWIIRFQLLTVPGVTEVNSFGGFTKQYQVLVDPDRLVAHDLTLQQIFTSLEENNANVGGAYIEHSSERYIVRGIGLISTITDIENIILKARDGTPVRIKDVAKVVVGPEVRYGAVTKDGEGEVVTGIVMMLMGANGREVVNQVKKKIEDIKSALPEGVTIKPFYDRSELIQKCIKTVTTALMIGGCLVILVLFGFLGNLRSAIIVAINIPLAALIAFILMRVQGVSANLMSLGGLAIGIGMMVDSSIVMVENIYRHLSENNNKNKNIVQITLISAKEVARPIVFAIFIIIVVFLPLFTLQGIEGKMFKPLAFTISFAMLGSLILSLTLAPTLCSLILKVKTQKRENIIVRSIKTPYLFLLKKALHHNRITVITAVILLAISLGIITRLGSEFMPQLDEGAIAVQAIRLPSISLTSSIETCETIEKIIKGFPEVETVVSKTGRAEIATDPMGPEISDIFVILKPRREWTVKNKDELIEKMNKELNKIPGIAYGFSQPIELRVSELISGVRSDIAIKVFGEDMSILKEKAEEIQRIIAGIRGVVEPKVEQVAGLPVLQIKIDRESISRYGINISDVQDIIETAIGGKATTQVFEGQKRFDLIVRYPQERRYDVNSVKNILINAPGGERVPMSQLSKITIEEGPAQISREHSQRRVAVECNLLGRDIGGFVSEAKKKIEKAVDLSPGYYITWGGQFELQQRANKRLAIIVPLTILIIFLLLFSSFNSVRSAALIILNIPFAIIGGFPAMWIAGANLSVPASVGFIALFGIAVENGIIMIQYLNQLRQEGMGLNEAILKGAEHRLRPVLMTALTTALGLIPILLSHGTGSEIQKPLATVVVGGLISSTLLTLVVLPTLYGWFEKKEKVY</sequence>
<dbReference type="Proteomes" id="UP000094056">
    <property type="component" value="Unassembled WGS sequence"/>
</dbReference>
<feature type="transmembrane region" description="Helical" evidence="8">
    <location>
        <begin position="12"/>
        <end position="32"/>
    </location>
</feature>
<keyword evidence="3" id="KW-0813">Transport</keyword>
<dbReference type="PRINTS" id="PR00702">
    <property type="entry name" value="ACRIFLAVINRP"/>
</dbReference>
<dbReference type="InterPro" id="IPR001036">
    <property type="entry name" value="Acrflvin-R"/>
</dbReference>
<keyword evidence="6 8" id="KW-1133">Transmembrane helix</keyword>
<feature type="transmembrane region" description="Helical" evidence="8">
    <location>
        <begin position="528"/>
        <end position="547"/>
    </location>
</feature>
<dbReference type="GO" id="GO:0008324">
    <property type="term" value="F:monoatomic cation transmembrane transporter activity"/>
    <property type="evidence" value="ECO:0007669"/>
    <property type="project" value="InterPro"/>
</dbReference>
<gene>
    <name evidence="9" type="ORF">SCARUB_02993</name>
</gene>
<evidence type="ECO:0000256" key="5">
    <source>
        <dbReference type="ARBA" id="ARBA00022692"/>
    </source>
</evidence>
<feature type="transmembrane region" description="Helical" evidence="8">
    <location>
        <begin position="862"/>
        <end position="881"/>
    </location>
</feature>
<feature type="transmembrane region" description="Helical" evidence="8">
    <location>
        <begin position="991"/>
        <end position="1017"/>
    </location>
</feature>
<dbReference type="Gene3D" id="1.20.1640.10">
    <property type="entry name" value="Multidrug efflux transporter AcrB transmembrane domain"/>
    <property type="match status" value="2"/>
</dbReference>
<protein>
    <submittedName>
        <fullName evidence="9">Heavy metal efflux pump</fullName>
    </submittedName>
</protein>
<organism evidence="9 10">
    <name type="scientific">Candidatus Scalindua rubra</name>
    <dbReference type="NCBI Taxonomy" id="1872076"/>
    <lineage>
        <taxon>Bacteria</taxon>
        <taxon>Pseudomonadati</taxon>
        <taxon>Planctomycetota</taxon>
        <taxon>Candidatus Brocadiia</taxon>
        <taxon>Candidatus Brocadiales</taxon>
        <taxon>Candidatus Scalinduaceae</taxon>
        <taxon>Candidatus Scalindua</taxon>
    </lineage>
</organism>
<evidence type="ECO:0000256" key="1">
    <source>
        <dbReference type="ARBA" id="ARBA00004651"/>
    </source>
</evidence>
<dbReference type="PANTHER" id="PTHR32063">
    <property type="match status" value="1"/>
</dbReference>
<dbReference type="Gene3D" id="3.30.70.1320">
    <property type="entry name" value="Multidrug efflux transporter AcrB pore domain like"/>
    <property type="match status" value="1"/>
</dbReference>
<dbReference type="Gene3D" id="3.30.2090.10">
    <property type="entry name" value="Multidrug efflux transporter AcrB TolC docking domain, DN and DC subdomains"/>
    <property type="match status" value="2"/>
</dbReference>
<dbReference type="AlphaFoldDB" id="A0A1E3X8G9"/>
<keyword evidence="5 8" id="KW-0812">Transmembrane</keyword>
<feature type="transmembrane region" description="Helical" evidence="8">
    <location>
        <begin position="888"/>
        <end position="908"/>
    </location>
</feature>
<dbReference type="SUPFAM" id="SSF82714">
    <property type="entry name" value="Multidrug efflux transporter AcrB TolC docking domain, DN and DC subdomains"/>
    <property type="match status" value="2"/>
</dbReference>
<dbReference type="PANTHER" id="PTHR32063:SF24">
    <property type="entry name" value="CATION EFFLUX SYSTEM (ACRB_ACRD_ACRF FAMILY)"/>
    <property type="match status" value="1"/>
</dbReference>
<dbReference type="SUPFAM" id="SSF82866">
    <property type="entry name" value="Multidrug efflux transporter AcrB transmembrane domain"/>
    <property type="match status" value="2"/>
</dbReference>
<comment type="caution">
    <text evidence="9">The sequence shown here is derived from an EMBL/GenBank/DDBJ whole genome shotgun (WGS) entry which is preliminary data.</text>
</comment>
<dbReference type="Pfam" id="PF00873">
    <property type="entry name" value="ACR_tran"/>
    <property type="match status" value="1"/>
</dbReference>
<feature type="transmembrane region" description="Helical" evidence="8">
    <location>
        <begin position="388"/>
        <end position="409"/>
    </location>
</feature>
<feature type="transmembrane region" description="Helical" evidence="8">
    <location>
        <begin position="914"/>
        <end position="939"/>
    </location>
</feature>
<reference evidence="9 10" key="1">
    <citation type="submission" date="2016-07" db="EMBL/GenBank/DDBJ databases">
        <title>Draft genome of Scalindua rubra, obtained from a brine-seawater interface in the Red Sea, sheds light on salt adaptation in anammox bacteria.</title>
        <authorList>
            <person name="Speth D.R."/>
            <person name="Lagkouvardos I."/>
            <person name="Wang Y."/>
            <person name="Qian P.-Y."/>
            <person name="Dutilh B.E."/>
            <person name="Jetten M.S."/>
        </authorList>
    </citation>
    <scope>NUCLEOTIDE SEQUENCE [LARGE SCALE GENOMIC DNA]</scope>
    <source>
        <strain evidence="9">BSI-1</strain>
    </source>
</reference>
<keyword evidence="4" id="KW-1003">Cell membrane</keyword>
<dbReference type="Gene3D" id="3.30.70.1440">
    <property type="entry name" value="Multidrug efflux transporter AcrB pore domain"/>
    <property type="match status" value="1"/>
</dbReference>
<feature type="transmembrane region" description="Helical" evidence="8">
    <location>
        <begin position="362"/>
        <end position="382"/>
    </location>
</feature>